<dbReference type="Pfam" id="PF09243">
    <property type="entry name" value="Rsm22"/>
    <property type="match status" value="2"/>
</dbReference>
<keyword evidence="10" id="KW-1185">Reference proteome</keyword>
<dbReference type="GO" id="GO:0003735">
    <property type="term" value="F:structural constituent of ribosome"/>
    <property type="evidence" value="ECO:0007669"/>
    <property type="project" value="TreeGrafter"/>
</dbReference>
<comment type="caution">
    <text evidence="9">The sequence shown here is derived from an EMBL/GenBank/DDBJ whole genome shotgun (WGS) entry which is preliminary data.</text>
</comment>
<evidence type="ECO:0000256" key="4">
    <source>
        <dbReference type="ARBA" id="ARBA00023004"/>
    </source>
</evidence>
<feature type="compositionally biased region" description="Polar residues" evidence="8">
    <location>
        <begin position="186"/>
        <end position="200"/>
    </location>
</feature>
<dbReference type="GO" id="GO:0046872">
    <property type="term" value="F:metal ion binding"/>
    <property type="evidence" value="ECO:0007669"/>
    <property type="project" value="UniProtKB-KW"/>
</dbReference>
<accession>A0A1Y2G4Z0</accession>
<keyword evidence="5" id="KW-0411">Iron-sulfur</keyword>
<dbReference type="PANTHER" id="PTHR13184:SF5">
    <property type="entry name" value="METHYLTRANSFERASE-LIKE PROTEIN 17, MITOCHONDRIAL"/>
    <property type="match status" value="1"/>
</dbReference>
<dbReference type="GO" id="GO:0051536">
    <property type="term" value="F:iron-sulfur cluster binding"/>
    <property type="evidence" value="ECO:0007669"/>
    <property type="project" value="UniProtKB-KW"/>
</dbReference>
<evidence type="ECO:0000256" key="1">
    <source>
        <dbReference type="ARBA" id="ARBA00004173"/>
    </source>
</evidence>
<dbReference type="AlphaFoldDB" id="A0A1Y2G4Z0"/>
<dbReference type="STRING" id="64571.A0A1Y2G4Z0"/>
<dbReference type="GO" id="GO:0008168">
    <property type="term" value="F:methyltransferase activity"/>
    <property type="evidence" value="ECO:0007669"/>
    <property type="project" value="InterPro"/>
</dbReference>
<gene>
    <name evidence="9" type="ORF">BCR41DRAFT_402535</name>
</gene>
<keyword evidence="2" id="KW-0479">Metal-binding</keyword>
<feature type="region of interest" description="Disordered" evidence="8">
    <location>
        <begin position="317"/>
        <end position="395"/>
    </location>
</feature>
<evidence type="ECO:0000256" key="5">
    <source>
        <dbReference type="ARBA" id="ARBA00023014"/>
    </source>
</evidence>
<feature type="region of interest" description="Disordered" evidence="8">
    <location>
        <begin position="184"/>
        <end position="207"/>
    </location>
</feature>
<evidence type="ECO:0000256" key="8">
    <source>
        <dbReference type="SAM" id="MobiDB-lite"/>
    </source>
</evidence>
<feature type="compositionally biased region" description="Basic residues" evidence="8">
    <location>
        <begin position="357"/>
        <end position="366"/>
    </location>
</feature>
<protein>
    <submittedName>
        <fullName evidence="9">Uncharacterized protein</fullName>
    </submittedName>
</protein>
<dbReference type="PANTHER" id="PTHR13184">
    <property type="entry name" value="37S RIBOSOMAL PROTEIN S22"/>
    <property type="match status" value="1"/>
</dbReference>
<evidence type="ECO:0000256" key="7">
    <source>
        <dbReference type="ARBA" id="ARBA00045681"/>
    </source>
</evidence>
<dbReference type="InterPro" id="IPR015324">
    <property type="entry name" value="Ribosomal_Rsm22-like"/>
</dbReference>
<dbReference type="GO" id="GO:0006412">
    <property type="term" value="P:translation"/>
    <property type="evidence" value="ECO:0007669"/>
    <property type="project" value="InterPro"/>
</dbReference>
<dbReference type="InterPro" id="IPR052571">
    <property type="entry name" value="Mt_RNA_Methyltransferase"/>
</dbReference>
<comment type="function">
    <text evidence="7">Mitochondrial ribosome (mitoribosome) assembly factor. Binds at the interface of the head and body domains of the mitochondrial small ribosomal subunit (mt-SSU), occluding the mRNA channel and preventing compaction of the head domain towards the body. Probable inactive methyltransferase: retains the characteristic folding and ability to bind S-adenosyl-L-methionine, but it probably lost its methyltransferase activity.</text>
</comment>
<sequence length="395" mass="43675">MVTRESTAYIAAVAPTTYSAVVNVLDEVRRRLPALGPKSVLDFGTGPGTAICAFALSELTTTALRRSSLEHLWDPTNDILILIDRGTPSGFKTLAEAREQILGLDLARLKPKPTYDTYGNLIPPKDQKQAMSWRLALMTSFVQLISRKSKHTKENYEDSKYTYVVLRKGTRPVYMPLVQTLIPSDAPSTQSSNSHNTNDAPISEIVKPSGGIEQKVAEINAGKKKKVKKQLPPPPVPYGNAEDMQAASHSWPQIVIPPLKRDGHVVMDTCAASGFLERIIPKSQGKIPYRDARKAMWGDLLLHGPKNRPMRKDIVENVSDGQDSGSGAKSVGDIEGKKLKQRRGPLNTGNPGMLERMKHKEKKQSRQKVTLEADGSASSRKNRRRKEEDDVILEL</sequence>
<dbReference type="EMBL" id="MCFF01000095">
    <property type="protein sequence ID" value="ORY93667.1"/>
    <property type="molecule type" value="Genomic_DNA"/>
</dbReference>
<evidence type="ECO:0000256" key="2">
    <source>
        <dbReference type="ARBA" id="ARBA00022723"/>
    </source>
</evidence>
<evidence type="ECO:0000256" key="3">
    <source>
        <dbReference type="ARBA" id="ARBA00022946"/>
    </source>
</evidence>
<dbReference type="GeneID" id="33571162"/>
<feature type="region of interest" description="Disordered" evidence="8">
    <location>
        <begin position="219"/>
        <end position="244"/>
    </location>
</feature>
<evidence type="ECO:0000313" key="9">
    <source>
        <dbReference type="EMBL" id="ORY93667.1"/>
    </source>
</evidence>
<reference evidence="9 10" key="1">
    <citation type="submission" date="2016-07" db="EMBL/GenBank/DDBJ databases">
        <title>Pervasive Adenine N6-methylation of Active Genes in Fungi.</title>
        <authorList>
            <consortium name="DOE Joint Genome Institute"/>
            <person name="Mondo S.J."/>
            <person name="Dannebaum R.O."/>
            <person name="Kuo R.C."/>
            <person name="Labutti K."/>
            <person name="Haridas S."/>
            <person name="Kuo A."/>
            <person name="Salamov A."/>
            <person name="Ahrendt S.R."/>
            <person name="Lipzen A."/>
            <person name="Sullivan W."/>
            <person name="Andreopoulos W.B."/>
            <person name="Clum A."/>
            <person name="Lindquist E."/>
            <person name="Daum C."/>
            <person name="Ramamoorthy G.K."/>
            <person name="Gryganskyi A."/>
            <person name="Culley D."/>
            <person name="Magnuson J.K."/>
            <person name="James T.Y."/>
            <person name="O'Malley M.A."/>
            <person name="Stajich J.E."/>
            <person name="Spatafora J.W."/>
            <person name="Visel A."/>
            <person name="Grigoriev I.V."/>
        </authorList>
    </citation>
    <scope>NUCLEOTIDE SEQUENCE [LARGE SCALE GENOMIC DNA]</scope>
    <source>
        <strain evidence="9 10">NRRL 3116</strain>
    </source>
</reference>
<dbReference type="InParanoid" id="A0A1Y2G4Z0"/>
<proteinExistence type="predicted"/>
<dbReference type="GO" id="GO:0005763">
    <property type="term" value="C:mitochondrial small ribosomal subunit"/>
    <property type="evidence" value="ECO:0007669"/>
    <property type="project" value="TreeGrafter"/>
</dbReference>
<keyword evidence="4" id="KW-0408">Iron</keyword>
<evidence type="ECO:0000256" key="6">
    <source>
        <dbReference type="ARBA" id="ARBA00023128"/>
    </source>
</evidence>
<name>A0A1Y2G4Z0_9FUNG</name>
<keyword evidence="6" id="KW-0496">Mitochondrion</keyword>
<keyword evidence="3" id="KW-0809">Transit peptide</keyword>
<organism evidence="9 10">
    <name type="scientific">Lobosporangium transversale</name>
    <dbReference type="NCBI Taxonomy" id="64571"/>
    <lineage>
        <taxon>Eukaryota</taxon>
        <taxon>Fungi</taxon>
        <taxon>Fungi incertae sedis</taxon>
        <taxon>Mucoromycota</taxon>
        <taxon>Mortierellomycotina</taxon>
        <taxon>Mortierellomycetes</taxon>
        <taxon>Mortierellales</taxon>
        <taxon>Mortierellaceae</taxon>
        <taxon>Lobosporangium</taxon>
    </lineage>
</organism>
<dbReference type="OrthoDB" id="421327at2759"/>
<comment type="subcellular location">
    <subcellularLocation>
        <location evidence="1">Mitochondrion</location>
    </subcellularLocation>
</comment>
<dbReference type="RefSeq" id="XP_021875162.1">
    <property type="nucleotide sequence ID" value="XM_022029319.1"/>
</dbReference>
<evidence type="ECO:0000313" key="10">
    <source>
        <dbReference type="Proteomes" id="UP000193648"/>
    </source>
</evidence>
<dbReference type="Proteomes" id="UP000193648">
    <property type="component" value="Unassembled WGS sequence"/>
</dbReference>